<dbReference type="Proteomes" id="UP000004221">
    <property type="component" value="Unassembled WGS sequence"/>
</dbReference>
<sequence>MLVKNLADIGLLRDSVEVAMMFSLMIGGILITYLIQRWADLSSGGD</sequence>
<evidence type="ECO:0000256" key="1">
    <source>
        <dbReference type="SAM" id="Phobius"/>
    </source>
</evidence>
<keyword evidence="1" id="KW-0472">Membrane</keyword>
<keyword evidence="1" id="KW-0812">Transmembrane</keyword>
<reference evidence="2 3" key="1">
    <citation type="journal article" date="2012" name="ISME J.">
        <title>Nitrification expanded: discovery, physiology and genomics of a nitrite-oxidizing bacterium from the phylum Chloroflexi.</title>
        <authorList>
            <person name="Sorokin D.Y."/>
            <person name="Lucker S."/>
            <person name="Vejmelkova D."/>
            <person name="Kostrikina N.A."/>
            <person name="Kleerebezem R."/>
            <person name="Rijpstra W.I."/>
            <person name="Damste J.S."/>
            <person name="Le Paslier D."/>
            <person name="Muyzer G."/>
            <person name="Wagner M."/>
            <person name="van Loosdrecht M.C."/>
            <person name="Daims H."/>
        </authorList>
    </citation>
    <scope>NUCLEOTIDE SEQUENCE [LARGE SCALE GENOMIC DNA]</scope>
    <source>
        <strain evidence="3">none</strain>
    </source>
</reference>
<accession>I4EIZ4</accession>
<gene>
    <name evidence="2" type="ORF">NITHO_370029</name>
</gene>
<proteinExistence type="predicted"/>
<feature type="transmembrane region" description="Helical" evidence="1">
    <location>
        <begin position="18"/>
        <end position="35"/>
    </location>
</feature>
<comment type="caution">
    <text evidence="2">The sequence shown here is derived from an EMBL/GenBank/DDBJ whole genome shotgun (WGS) entry which is preliminary data.</text>
</comment>
<dbReference type="EMBL" id="CAGS01000301">
    <property type="protein sequence ID" value="CCF84656.1"/>
    <property type="molecule type" value="Genomic_DNA"/>
</dbReference>
<organism evidence="2 3">
    <name type="scientific">Nitrolancea hollandica Lb</name>
    <dbReference type="NCBI Taxonomy" id="1129897"/>
    <lineage>
        <taxon>Bacteria</taxon>
        <taxon>Pseudomonadati</taxon>
        <taxon>Thermomicrobiota</taxon>
        <taxon>Thermomicrobia</taxon>
        <taxon>Sphaerobacterales</taxon>
        <taxon>Sphaerobacterineae</taxon>
        <taxon>Sphaerobacteraceae</taxon>
        <taxon>Nitrolancea</taxon>
    </lineage>
</organism>
<dbReference type="RefSeq" id="WP_008478966.1">
    <property type="nucleotide sequence ID" value="NZ_CAGS01000301.1"/>
</dbReference>
<protein>
    <submittedName>
        <fullName evidence="2">Uncharacterized protein</fullName>
    </submittedName>
</protein>
<evidence type="ECO:0000313" key="2">
    <source>
        <dbReference type="EMBL" id="CCF84656.1"/>
    </source>
</evidence>
<keyword evidence="3" id="KW-1185">Reference proteome</keyword>
<dbReference type="AlphaFoldDB" id="I4EIZ4"/>
<name>I4EIZ4_9BACT</name>
<evidence type="ECO:0000313" key="3">
    <source>
        <dbReference type="Proteomes" id="UP000004221"/>
    </source>
</evidence>
<keyword evidence="1" id="KW-1133">Transmembrane helix</keyword>